<accession>A0A8C1IRG5</accession>
<keyword evidence="6" id="KW-0503">Monooxygenase</keyword>
<keyword evidence="7" id="KW-1133">Transmembrane helix</keyword>
<dbReference type="Gene3D" id="1.10.630.10">
    <property type="entry name" value="Cytochrome P450"/>
    <property type="match status" value="1"/>
</dbReference>
<keyword evidence="3" id="KW-0479">Metal-binding</keyword>
<organism evidence="8 9">
    <name type="scientific">Cyprinus carpio</name>
    <name type="common">Common carp</name>
    <dbReference type="NCBI Taxonomy" id="7962"/>
    <lineage>
        <taxon>Eukaryota</taxon>
        <taxon>Metazoa</taxon>
        <taxon>Chordata</taxon>
        <taxon>Craniata</taxon>
        <taxon>Vertebrata</taxon>
        <taxon>Euteleostomi</taxon>
        <taxon>Actinopterygii</taxon>
        <taxon>Neopterygii</taxon>
        <taxon>Teleostei</taxon>
        <taxon>Ostariophysi</taxon>
        <taxon>Cypriniformes</taxon>
        <taxon>Cyprinidae</taxon>
        <taxon>Cyprininae</taxon>
        <taxon>Cyprinus</taxon>
    </lineage>
</organism>
<evidence type="ECO:0000256" key="7">
    <source>
        <dbReference type="SAM" id="Phobius"/>
    </source>
</evidence>
<comment type="similarity">
    <text evidence="1">Belongs to the cytochrome P450 family.</text>
</comment>
<protein>
    <submittedName>
        <fullName evidence="8">Uncharacterized protein</fullName>
    </submittedName>
</protein>
<dbReference type="Ensembl" id="ENSCCRT00010023566.1">
    <property type="protein sequence ID" value="ENSCCRP00010021547.1"/>
    <property type="gene ID" value="ENSCCRG00010009320.1"/>
</dbReference>
<reference evidence="8" key="1">
    <citation type="submission" date="2025-08" db="UniProtKB">
        <authorList>
            <consortium name="Ensembl"/>
        </authorList>
    </citation>
    <scope>IDENTIFICATION</scope>
</reference>
<dbReference type="InterPro" id="IPR050705">
    <property type="entry name" value="Cytochrome_P450_3A"/>
</dbReference>
<dbReference type="GO" id="GO:0008395">
    <property type="term" value="F:steroid hydroxylase activity"/>
    <property type="evidence" value="ECO:0007669"/>
    <property type="project" value="TreeGrafter"/>
</dbReference>
<evidence type="ECO:0000256" key="1">
    <source>
        <dbReference type="ARBA" id="ARBA00010617"/>
    </source>
</evidence>
<dbReference type="GO" id="GO:0005506">
    <property type="term" value="F:iron ion binding"/>
    <property type="evidence" value="ECO:0007669"/>
    <property type="project" value="InterPro"/>
</dbReference>
<proteinExistence type="inferred from homology"/>
<evidence type="ECO:0000256" key="6">
    <source>
        <dbReference type="ARBA" id="ARBA00023033"/>
    </source>
</evidence>
<dbReference type="GO" id="GO:0016705">
    <property type="term" value="F:oxidoreductase activity, acting on paired donors, with incorporation or reduction of molecular oxygen"/>
    <property type="evidence" value="ECO:0007669"/>
    <property type="project" value="InterPro"/>
</dbReference>
<keyword evidence="9" id="KW-1185">Reference proteome</keyword>
<keyword evidence="7" id="KW-0812">Transmembrane</keyword>
<dbReference type="AlphaFoldDB" id="A0A8C1IRG5"/>
<keyword evidence="2" id="KW-0349">Heme</keyword>
<evidence type="ECO:0000256" key="3">
    <source>
        <dbReference type="ARBA" id="ARBA00022723"/>
    </source>
</evidence>
<evidence type="ECO:0000313" key="9">
    <source>
        <dbReference type="Proteomes" id="UP000694427"/>
    </source>
</evidence>
<evidence type="ECO:0000256" key="2">
    <source>
        <dbReference type="ARBA" id="ARBA00022617"/>
    </source>
</evidence>
<sequence>TMIDLPFQSVTWTPVLLLLTLLCIYGVWPHGFFKKLGIPGPRPWPFFGTFLSYTKGFCHFDMECAKKYGKVWG</sequence>
<dbReference type="Proteomes" id="UP000694427">
    <property type="component" value="Unplaced"/>
</dbReference>
<dbReference type="OMA" id="TGDCENA"/>
<keyword evidence="5" id="KW-0408">Iron</keyword>
<keyword evidence="7" id="KW-0472">Membrane</keyword>
<dbReference type="GO" id="GO:0020037">
    <property type="term" value="F:heme binding"/>
    <property type="evidence" value="ECO:0007669"/>
    <property type="project" value="InterPro"/>
</dbReference>
<reference evidence="8" key="2">
    <citation type="submission" date="2025-09" db="UniProtKB">
        <authorList>
            <consortium name="Ensembl"/>
        </authorList>
    </citation>
    <scope>IDENTIFICATION</scope>
</reference>
<keyword evidence="4" id="KW-0560">Oxidoreductase</keyword>
<evidence type="ECO:0000256" key="4">
    <source>
        <dbReference type="ARBA" id="ARBA00023002"/>
    </source>
</evidence>
<dbReference type="SUPFAM" id="SSF48264">
    <property type="entry name" value="Cytochrome P450"/>
    <property type="match status" value="1"/>
</dbReference>
<evidence type="ECO:0000256" key="5">
    <source>
        <dbReference type="ARBA" id="ARBA00023004"/>
    </source>
</evidence>
<dbReference type="InterPro" id="IPR036396">
    <property type="entry name" value="Cyt_P450_sf"/>
</dbReference>
<feature type="transmembrane region" description="Helical" evidence="7">
    <location>
        <begin position="12"/>
        <end position="33"/>
    </location>
</feature>
<dbReference type="PANTHER" id="PTHR24302:SF17">
    <property type="entry name" value="CYTOCHROME P450, FAMILY 3, SUBFAMILY C, POLYPEPTIDE 4-RELATED"/>
    <property type="match status" value="1"/>
</dbReference>
<name>A0A8C1IRG5_CYPCA</name>
<dbReference type="PANTHER" id="PTHR24302">
    <property type="entry name" value="CYTOCHROME P450 FAMILY 3"/>
    <property type="match status" value="1"/>
</dbReference>
<evidence type="ECO:0000313" key="8">
    <source>
        <dbReference type="Ensembl" id="ENSCCRP00010021547.1"/>
    </source>
</evidence>